<gene>
    <name evidence="1" type="ordered locus">Tlie_0514</name>
</gene>
<reference evidence="2" key="1">
    <citation type="submission" date="2011-10" db="EMBL/GenBank/DDBJ databases">
        <title>The complete genome of chromosome of Thermovirga lienii DSM 17291.</title>
        <authorList>
            <consortium name="US DOE Joint Genome Institute (JGI-PGF)"/>
            <person name="Lucas S."/>
            <person name="Copeland A."/>
            <person name="Lapidus A."/>
            <person name="Glavina del Rio T."/>
            <person name="Dalin E."/>
            <person name="Tice H."/>
            <person name="Bruce D."/>
            <person name="Goodwin L."/>
            <person name="Pitluck S."/>
            <person name="Peters L."/>
            <person name="Mikhailova N."/>
            <person name="Saunders E."/>
            <person name="Kyrpides N."/>
            <person name="Mavromatis K."/>
            <person name="Ivanova N."/>
            <person name="Last F.I."/>
            <person name="Brettin T."/>
            <person name="Detter J.C."/>
            <person name="Han C."/>
            <person name="Larimer F."/>
            <person name="Land M."/>
            <person name="Hauser L."/>
            <person name="Markowitz V."/>
            <person name="Cheng J.-F."/>
            <person name="Hugenholtz P."/>
            <person name="Woyke T."/>
            <person name="Wu D."/>
            <person name="Spring S."/>
            <person name="Schroeder M."/>
            <person name="Brambilla E.-M."/>
            <person name="Klenk H.-P."/>
            <person name="Eisen J.A."/>
        </authorList>
    </citation>
    <scope>NUCLEOTIDE SEQUENCE [LARGE SCALE GENOMIC DNA]</scope>
    <source>
        <strain evidence="2">ATCC BAA-1197 / DSM 17291 / Cas60314</strain>
    </source>
</reference>
<organism evidence="1 2">
    <name type="scientific">Thermovirga lienii (strain ATCC BAA-1197 / DSM 17291 / Cas60314)</name>
    <dbReference type="NCBI Taxonomy" id="580340"/>
    <lineage>
        <taxon>Bacteria</taxon>
        <taxon>Thermotogati</taxon>
        <taxon>Synergistota</taxon>
        <taxon>Synergistia</taxon>
        <taxon>Synergistales</taxon>
        <taxon>Thermovirgaceae</taxon>
        <taxon>Thermovirga</taxon>
    </lineage>
</organism>
<evidence type="ECO:0000313" key="1">
    <source>
        <dbReference type="EMBL" id="AER66249.1"/>
    </source>
</evidence>
<proteinExistence type="predicted"/>
<dbReference type="AlphaFoldDB" id="G7V813"/>
<keyword evidence="2" id="KW-1185">Reference proteome</keyword>
<dbReference type="Proteomes" id="UP000005868">
    <property type="component" value="Chromosome"/>
</dbReference>
<protein>
    <submittedName>
        <fullName evidence="1">Uncharacterized protein</fullName>
    </submittedName>
</protein>
<name>G7V813_THELD</name>
<sequence>MAWVMSQSGKEIMNCVAFRIKRLEGYKKTFIEGQISNSDTFHILGEFNSEEEAISIFKELYKTLSSSESPSFDFSKQLPRT</sequence>
<evidence type="ECO:0000313" key="2">
    <source>
        <dbReference type="Proteomes" id="UP000005868"/>
    </source>
</evidence>
<dbReference type="HOGENOM" id="CLU_2572750_0_0_0"/>
<reference evidence="1 2" key="2">
    <citation type="journal article" date="2012" name="Stand. Genomic Sci.">
        <title>Genome sequence of the moderately thermophilic, amino-acid-degrading and sulfur-reducing bacterium Thermovirga lienii type strain (Cas60314(T)).</title>
        <authorList>
            <person name="Goker M."/>
            <person name="Saunders E."/>
            <person name="Lapidus A."/>
            <person name="Nolan M."/>
            <person name="Lucas S."/>
            <person name="Hammon N."/>
            <person name="Deshpande S."/>
            <person name="Cheng J.F."/>
            <person name="Han C."/>
            <person name="Tapia R."/>
            <person name="Goodwin L.A."/>
            <person name="Pitluck S."/>
            <person name="Liolios K."/>
            <person name="Mavromatis K."/>
            <person name="Pagani I."/>
            <person name="Ivanova N."/>
            <person name="Mikhailova N."/>
            <person name="Pati A."/>
            <person name="Chen A."/>
            <person name="Palaniappan K."/>
            <person name="Land M."/>
            <person name="Chang Y.J."/>
            <person name="Jeffries C.D."/>
            <person name="Brambilla E.M."/>
            <person name="Rohde M."/>
            <person name="Spring S."/>
            <person name="Detter J.C."/>
            <person name="Woyke T."/>
            <person name="Bristow J."/>
            <person name="Eisen J.A."/>
            <person name="Markowitz V."/>
            <person name="Hugenholtz P."/>
            <person name="Kyrpides N.C."/>
            <person name="Klenk H.P."/>
        </authorList>
    </citation>
    <scope>NUCLEOTIDE SEQUENCE [LARGE SCALE GENOMIC DNA]</scope>
    <source>
        <strain evidence="2">ATCC BAA-1197 / DSM 17291 / Cas60314</strain>
    </source>
</reference>
<dbReference type="EMBL" id="CP003096">
    <property type="protein sequence ID" value="AER66249.1"/>
    <property type="molecule type" value="Genomic_DNA"/>
</dbReference>
<accession>G7V813</accession>
<dbReference type="KEGG" id="tli:Tlie_0514"/>